<protein>
    <submittedName>
        <fullName evidence="1">Uncharacterized protein</fullName>
    </submittedName>
</protein>
<keyword evidence="2" id="KW-1185">Reference proteome</keyword>
<dbReference type="KEGG" id="gax:Pan161_14580"/>
<dbReference type="EMBL" id="CP036343">
    <property type="protein sequence ID" value="QDT89825.1"/>
    <property type="molecule type" value="Genomic_DNA"/>
</dbReference>
<organism evidence="1 2">
    <name type="scientific">Gimesia algae</name>
    <dbReference type="NCBI Taxonomy" id="2527971"/>
    <lineage>
        <taxon>Bacteria</taxon>
        <taxon>Pseudomonadati</taxon>
        <taxon>Planctomycetota</taxon>
        <taxon>Planctomycetia</taxon>
        <taxon>Planctomycetales</taxon>
        <taxon>Planctomycetaceae</taxon>
        <taxon>Gimesia</taxon>
    </lineage>
</organism>
<sequence length="73" mass="8647">MLMIQDVSFHTIGPSMKFILQSWQLFFIIIADGVNKQQQEVIEYLRTESQVLKEKLGKKRILLNDDQRRRLAV</sequence>
<dbReference type="AlphaFoldDB" id="A0A517VA00"/>
<gene>
    <name evidence="1" type="ORF">Pan161_14580</name>
</gene>
<evidence type="ECO:0000313" key="2">
    <source>
        <dbReference type="Proteomes" id="UP000316855"/>
    </source>
</evidence>
<reference evidence="1 2" key="1">
    <citation type="submission" date="2019-02" db="EMBL/GenBank/DDBJ databases">
        <title>Deep-cultivation of Planctomycetes and their phenomic and genomic characterization uncovers novel biology.</title>
        <authorList>
            <person name="Wiegand S."/>
            <person name="Jogler M."/>
            <person name="Boedeker C."/>
            <person name="Pinto D."/>
            <person name="Vollmers J."/>
            <person name="Rivas-Marin E."/>
            <person name="Kohn T."/>
            <person name="Peeters S.H."/>
            <person name="Heuer A."/>
            <person name="Rast P."/>
            <person name="Oberbeckmann S."/>
            <person name="Bunk B."/>
            <person name="Jeske O."/>
            <person name="Meyerdierks A."/>
            <person name="Storesund J.E."/>
            <person name="Kallscheuer N."/>
            <person name="Luecker S."/>
            <person name="Lage O.M."/>
            <person name="Pohl T."/>
            <person name="Merkel B.J."/>
            <person name="Hornburger P."/>
            <person name="Mueller R.-W."/>
            <person name="Bruemmer F."/>
            <person name="Labrenz M."/>
            <person name="Spormann A.M."/>
            <person name="Op den Camp H."/>
            <person name="Overmann J."/>
            <person name="Amann R."/>
            <person name="Jetten M.S.M."/>
            <person name="Mascher T."/>
            <person name="Medema M.H."/>
            <person name="Devos D.P."/>
            <person name="Kaster A.-K."/>
            <person name="Ovreas L."/>
            <person name="Rohde M."/>
            <person name="Galperin M.Y."/>
            <person name="Jogler C."/>
        </authorList>
    </citation>
    <scope>NUCLEOTIDE SEQUENCE [LARGE SCALE GENOMIC DNA]</scope>
    <source>
        <strain evidence="1 2">Pan161</strain>
    </source>
</reference>
<dbReference type="Proteomes" id="UP000316855">
    <property type="component" value="Chromosome"/>
</dbReference>
<evidence type="ECO:0000313" key="1">
    <source>
        <dbReference type="EMBL" id="QDT89825.1"/>
    </source>
</evidence>
<accession>A0A517VA00</accession>
<name>A0A517VA00_9PLAN</name>
<proteinExistence type="predicted"/>